<dbReference type="SUPFAM" id="SSF53335">
    <property type="entry name" value="S-adenosyl-L-methionine-dependent methyltransferases"/>
    <property type="match status" value="1"/>
</dbReference>
<dbReference type="CDD" id="cd02440">
    <property type="entry name" value="AdoMet_MTases"/>
    <property type="match status" value="1"/>
</dbReference>
<accession>A0A7I9WWL8</accession>
<dbReference type="InterPro" id="IPR051052">
    <property type="entry name" value="Diverse_substrate_MTase"/>
</dbReference>
<evidence type="ECO:0000256" key="2">
    <source>
        <dbReference type="ARBA" id="ARBA00022603"/>
    </source>
</evidence>
<dbReference type="Proteomes" id="UP000465241">
    <property type="component" value="Unassembled WGS sequence"/>
</dbReference>
<name>A0A7I9WWL8_9MYCO</name>
<evidence type="ECO:0000313" key="6">
    <source>
        <dbReference type="Proteomes" id="UP000465241"/>
    </source>
</evidence>
<keyword evidence="2 5" id="KW-0489">Methyltransferase</keyword>
<dbReference type="PANTHER" id="PTHR44942:SF4">
    <property type="entry name" value="METHYLTRANSFERASE TYPE 11 DOMAIN-CONTAINING PROTEIN"/>
    <property type="match status" value="1"/>
</dbReference>
<protein>
    <submittedName>
        <fullName evidence="5">Similarity with UbiE/COQ5 methyltransferase</fullName>
    </submittedName>
</protein>
<keyword evidence="3 5" id="KW-0808">Transferase</keyword>
<reference evidence="5 6" key="1">
    <citation type="journal article" date="2019" name="Emerg. Microbes Infect.">
        <title>Comprehensive subspecies identification of 175 nontuberculous mycobacteria species based on 7547 genomic profiles.</title>
        <authorList>
            <person name="Matsumoto Y."/>
            <person name="Kinjo T."/>
            <person name="Motooka D."/>
            <person name="Nabeya D."/>
            <person name="Jung N."/>
            <person name="Uechi K."/>
            <person name="Horii T."/>
            <person name="Iida T."/>
            <person name="Fujita J."/>
            <person name="Nakamura S."/>
        </authorList>
    </citation>
    <scope>NUCLEOTIDE SEQUENCE [LARGE SCALE GENOMIC DNA]</scope>
    <source>
        <strain evidence="5 6">JCM 13392</strain>
    </source>
</reference>
<dbReference type="EMBL" id="BLKT01000003">
    <property type="protein sequence ID" value="GFG61666.1"/>
    <property type="molecule type" value="Genomic_DNA"/>
</dbReference>
<evidence type="ECO:0000256" key="1">
    <source>
        <dbReference type="ARBA" id="ARBA00008361"/>
    </source>
</evidence>
<evidence type="ECO:0000313" key="5">
    <source>
        <dbReference type="EMBL" id="GFG61666.1"/>
    </source>
</evidence>
<gene>
    <name evidence="5" type="ORF">MMUR_58020</name>
</gene>
<dbReference type="AlphaFoldDB" id="A0A7I9WWL8"/>
<dbReference type="InterPro" id="IPR029063">
    <property type="entry name" value="SAM-dependent_MTases_sf"/>
</dbReference>
<keyword evidence="6" id="KW-1185">Reference proteome</keyword>
<dbReference type="GO" id="GO:0032259">
    <property type="term" value="P:methylation"/>
    <property type="evidence" value="ECO:0007669"/>
    <property type="project" value="UniProtKB-KW"/>
</dbReference>
<sequence length="233" mass="25778">MFVLMAATLDPATDTVPTLGWMSAQLTQRRGLNDSITRFWSFAAPAYNQPCLQRLVYRPGQDEVVRALRSQGSQRIADIACGTGILTDRVERELRPDEVYGVDMSDGMLAQARRRSDRVRWMKGPAEKLPFADGFLDAVVTTSAFHFFDQPAALREFHRVLAPGGLVAVTTIGPRLPLQRLSADLRNPAHIPSPGEMHTLFTDAGLTVADQHRVARPLWTQLLSDLITVGVKS</sequence>
<dbReference type="PANTHER" id="PTHR44942">
    <property type="entry name" value="METHYLTRANSF_11 DOMAIN-CONTAINING PROTEIN"/>
    <property type="match status" value="1"/>
</dbReference>
<dbReference type="Gene3D" id="3.40.50.150">
    <property type="entry name" value="Vaccinia Virus protein VP39"/>
    <property type="match status" value="1"/>
</dbReference>
<feature type="domain" description="Methyltransferase type 11" evidence="4">
    <location>
        <begin position="78"/>
        <end position="168"/>
    </location>
</feature>
<evidence type="ECO:0000256" key="3">
    <source>
        <dbReference type="ARBA" id="ARBA00022679"/>
    </source>
</evidence>
<proteinExistence type="inferred from homology"/>
<comment type="similarity">
    <text evidence="1">Belongs to the methyltransferase superfamily.</text>
</comment>
<dbReference type="InterPro" id="IPR013216">
    <property type="entry name" value="Methyltransf_11"/>
</dbReference>
<evidence type="ECO:0000259" key="4">
    <source>
        <dbReference type="Pfam" id="PF08241"/>
    </source>
</evidence>
<organism evidence="5 6">
    <name type="scientific">Mycolicibacterium murale</name>
    <dbReference type="NCBI Taxonomy" id="182220"/>
    <lineage>
        <taxon>Bacteria</taxon>
        <taxon>Bacillati</taxon>
        <taxon>Actinomycetota</taxon>
        <taxon>Actinomycetes</taxon>
        <taxon>Mycobacteriales</taxon>
        <taxon>Mycobacteriaceae</taxon>
        <taxon>Mycolicibacterium</taxon>
    </lineage>
</organism>
<comment type="caution">
    <text evidence="5">The sequence shown here is derived from an EMBL/GenBank/DDBJ whole genome shotgun (WGS) entry which is preliminary data.</text>
</comment>
<dbReference type="GO" id="GO:0008757">
    <property type="term" value="F:S-adenosylmethionine-dependent methyltransferase activity"/>
    <property type="evidence" value="ECO:0007669"/>
    <property type="project" value="InterPro"/>
</dbReference>
<dbReference type="Pfam" id="PF08241">
    <property type="entry name" value="Methyltransf_11"/>
    <property type="match status" value="1"/>
</dbReference>